<dbReference type="InterPro" id="IPR014710">
    <property type="entry name" value="RmlC-like_jellyroll"/>
</dbReference>
<dbReference type="SMART" id="SM00342">
    <property type="entry name" value="HTH_ARAC"/>
    <property type="match status" value="1"/>
</dbReference>
<evidence type="ECO:0000313" key="6">
    <source>
        <dbReference type="EMBL" id="QDM44005.1"/>
    </source>
</evidence>
<reference evidence="6 7" key="1">
    <citation type="submission" date="2019-07" db="EMBL/GenBank/DDBJ databases">
        <title>Paenibacillus thiaminolyticus NRRL B-4156.</title>
        <authorList>
            <person name="Hehnly C."/>
            <person name="Zhang L."/>
        </authorList>
    </citation>
    <scope>NUCLEOTIDE SEQUENCE [LARGE SCALE GENOMIC DNA]</scope>
    <source>
        <strain evidence="6 7">NRRL B-4156</strain>
    </source>
</reference>
<dbReference type="Pfam" id="PF12833">
    <property type="entry name" value="HTH_18"/>
    <property type="match status" value="1"/>
</dbReference>
<dbReference type="AlphaFoldDB" id="A0AAP9DTM5"/>
<evidence type="ECO:0000313" key="7">
    <source>
        <dbReference type="Proteomes" id="UP000315377"/>
    </source>
</evidence>
<sequence length="314" mass="36973">MSHDGRRGHDSEAEARGVIEFRSEQELQAHLPCKVYRLDQSIGSIWDHTHDYIQIWYVLKGEFKHTINHHSYHMVKGNLFIIPPFAVHRVEMVAGQEVEIIGCEFLPHFVLEPAERDGERGVDFSYLEQFLMDEKQSTPKVALTGDTDIQVGRLLQEMLEEYQHTRRYYELVLKADLLRLLAIIIREYTKPADKTSEEDDRVEKYRDVITSVTEYIHLHYAEELRLERLCREFSLSKTYFCYLFKRFTGKTFNDYLIDLRVRKAVECLLESDMSITEICFGVGFNDLAYFSRIFKRHTGLSPSQYKKKAPGRLE</sequence>
<gene>
    <name evidence="6" type="ORF">FLT43_11225</name>
    <name evidence="5" type="ORF">M5W83_10625</name>
</gene>
<dbReference type="InterPro" id="IPR018062">
    <property type="entry name" value="HTH_AraC-typ_CS"/>
</dbReference>
<dbReference type="SUPFAM" id="SSF51215">
    <property type="entry name" value="Regulatory protein AraC"/>
    <property type="match status" value="1"/>
</dbReference>
<dbReference type="InterPro" id="IPR003313">
    <property type="entry name" value="AraC-bd"/>
</dbReference>
<dbReference type="InterPro" id="IPR018060">
    <property type="entry name" value="HTH_AraC"/>
</dbReference>
<dbReference type="InterPro" id="IPR020449">
    <property type="entry name" value="Tscrpt_reg_AraC-type_HTH"/>
</dbReference>
<dbReference type="PROSITE" id="PS00041">
    <property type="entry name" value="HTH_ARAC_FAMILY_1"/>
    <property type="match status" value="1"/>
</dbReference>
<dbReference type="InterPro" id="IPR009057">
    <property type="entry name" value="Homeodomain-like_sf"/>
</dbReference>
<dbReference type="Pfam" id="PF02311">
    <property type="entry name" value="AraC_binding"/>
    <property type="match status" value="1"/>
</dbReference>
<organism evidence="6 7">
    <name type="scientific">Paenibacillus thiaminolyticus</name>
    <name type="common">Bacillus thiaminolyticus</name>
    <dbReference type="NCBI Taxonomy" id="49283"/>
    <lineage>
        <taxon>Bacteria</taxon>
        <taxon>Bacillati</taxon>
        <taxon>Bacillota</taxon>
        <taxon>Bacilli</taxon>
        <taxon>Bacillales</taxon>
        <taxon>Paenibacillaceae</taxon>
        <taxon>Paenibacillus</taxon>
    </lineage>
</organism>
<dbReference type="RefSeq" id="WP_087444821.1">
    <property type="nucleotide sequence ID" value="NZ_CABMNB010000047.1"/>
</dbReference>
<dbReference type="Proteomes" id="UP001209276">
    <property type="component" value="Unassembled WGS sequence"/>
</dbReference>
<evidence type="ECO:0000313" key="8">
    <source>
        <dbReference type="Proteomes" id="UP001209276"/>
    </source>
</evidence>
<dbReference type="GO" id="GO:0043565">
    <property type="term" value="F:sequence-specific DNA binding"/>
    <property type="evidence" value="ECO:0007669"/>
    <property type="project" value="InterPro"/>
</dbReference>
<keyword evidence="2" id="KW-0238">DNA-binding</keyword>
<evidence type="ECO:0000259" key="4">
    <source>
        <dbReference type="PROSITE" id="PS01124"/>
    </source>
</evidence>
<dbReference type="PRINTS" id="PR00032">
    <property type="entry name" value="HTHARAC"/>
</dbReference>
<dbReference type="PROSITE" id="PS01124">
    <property type="entry name" value="HTH_ARAC_FAMILY_2"/>
    <property type="match status" value="1"/>
</dbReference>
<dbReference type="Gene3D" id="2.60.120.10">
    <property type="entry name" value="Jelly Rolls"/>
    <property type="match status" value="1"/>
</dbReference>
<protein>
    <submittedName>
        <fullName evidence="5">AraC family transcriptional regulator</fullName>
    </submittedName>
    <submittedName>
        <fullName evidence="6">Helix-turn-helix domain-containing protein</fullName>
    </submittedName>
</protein>
<keyword evidence="8" id="KW-1185">Reference proteome</keyword>
<evidence type="ECO:0000256" key="1">
    <source>
        <dbReference type="ARBA" id="ARBA00023015"/>
    </source>
</evidence>
<evidence type="ECO:0000256" key="3">
    <source>
        <dbReference type="ARBA" id="ARBA00023163"/>
    </source>
</evidence>
<dbReference type="GO" id="GO:0003700">
    <property type="term" value="F:DNA-binding transcription factor activity"/>
    <property type="evidence" value="ECO:0007669"/>
    <property type="project" value="InterPro"/>
</dbReference>
<dbReference type="PANTHER" id="PTHR43280">
    <property type="entry name" value="ARAC-FAMILY TRANSCRIPTIONAL REGULATOR"/>
    <property type="match status" value="1"/>
</dbReference>
<name>A0AAP9DTM5_PANTH</name>
<keyword evidence="1" id="KW-0805">Transcription regulation</keyword>
<proteinExistence type="predicted"/>
<reference evidence="5 8" key="2">
    <citation type="submission" date="2022-05" db="EMBL/GenBank/DDBJ databases">
        <title>Genome Sequencing of Bee-Associated Microbes.</title>
        <authorList>
            <person name="Dunlap C."/>
        </authorList>
    </citation>
    <scope>NUCLEOTIDE SEQUENCE [LARGE SCALE GENOMIC DNA]</scope>
    <source>
        <strain evidence="5 8">NRRL B-14613</strain>
    </source>
</reference>
<dbReference type="GeneID" id="76996536"/>
<dbReference type="PANTHER" id="PTHR43280:SF28">
    <property type="entry name" value="HTH-TYPE TRANSCRIPTIONAL ACTIVATOR RHAS"/>
    <property type="match status" value="1"/>
</dbReference>
<evidence type="ECO:0000313" key="5">
    <source>
        <dbReference type="EMBL" id="MCY9607602.1"/>
    </source>
</evidence>
<dbReference type="Gene3D" id="1.10.10.60">
    <property type="entry name" value="Homeodomain-like"/>
    <property type="match status" value="2"/>
</dbReference>
<accession>A0AAP9DTM5</accession>
<dbReference type="Proteomes" id="UP000315377">
    <property type="component" value="Chromosome"/>
</dbReference>
<evidence type="ECO:0000256" key="2">
    <source>
        <dbReference type="ARBA" id="ARBA00023125"/>
    </source>
</evidence>
<dbReference type="SUPFAM" id="SSF46689">
    <property type="entry name" value="Homeodomain-like"/>
    <property type="match status" value="2"/>
</dbReference>
<dbReference type="EMBL" id="JAMDMM010000021">
    <property type="protein sequence ID" value="MCY9607602.1"/>
    <property type="molecule type" value="Genomic_DNA"/>
</dbReference>
<keyword evidence="3" id="KW-0804">Transcription</keyword>
<dbReference type="EMBL" id="CP041405">
    <property type="protein sequence ID" value="QDM44005.1"/>
    <property type="molecule type" value="Genomic_DNA"/>
</dbReference>
<feature type="domain" description="HTH araC/xylS-type" evidence="4">
    <location>
        <begin position="210"/>
        <end position="308"/>
    </location>
</feature>
<dbReference type="InterPro" id="IPR037923">
    <property type="entry name" value="HTH-like"/>
</dbReference>